<dbReference type="InterPro" id="IPR000326">
    <property type="entry name" value="PAP2/HPO"/>
</dbReference>
<feature type="domain" description="Phosphatidic acid phosphatase type 2/haloperoxidase" evidence="1">
    <location>
        <begin position="67"/>
        <end position="169"/>
    </location>
</feature>
<dbReference type="InterPro" id="IPR036938">
    <property type="entry name" value="PAP2/HPO_sf"/>
</dbReference>
<evidence type="ECO:0000313" key="2">
    <source>
        <dbReference type="EMBL" id="MBO1362978.1"/>
    </source>
</evidence>
<dbReference type="Proteomes" id="UP000664265">
    <property type="component" value="Unassembled WGS sequence"/>
</dbReference>
<organism evidence="2 3">
    <name type="scientific">Prevotella illustrans</name>
    <dbReference type="NCBI Taxonomy" id="2800387"/>
    <lineage>
        <taxon>Bacteria</taxon>
        <taxon>Pseudomonadati</taxon>
        <taxon>Bacteroidota</taxon>
        <taxon>Bacteroidia</taxon>
        <taxon>Bacteroidales</taxon>
        <taxon>Prevotellaceae</taxon>
        <taxon>Prevotella</taxon>
    </lineage>
</organism>
<keyword evidence="3" id="KW-1185">Reference proteome</keyword>
<dbReference type="PANTHER" id="PTHR14969:SF13">
    <property type="entry name" value="AT30094P"/>
    <property type="match status" value="1"/>
</dbReference>
<proteinExistence type="predicted"/>
<dbReference type="SMART" id="SM00014">
    <property type="entry name" value="acidPPc"/>
    <property type="match status" value="1"/>
</dbReference>
<sequence>MTWAGLPWLAAGIAIRGERQNIRGLRNKFQYNFHNTSDNYSQYVPLALVSGLQLAGVKGHTNIGRYTASAFLSLAIMATLVNGIKYSAKEMRPDGTTRNSFPSGHTATAFATATILHKEYGLTRSPWYSLAGYALATATGCMRVLNNRHWISDTFAGAGLGVLSTELGYTMADLLFKDRGLLLPYRTDATDLIIHPSFFNVQMGLGIGSQSLDLVKGNDELQEYYEDINIRKLRLSRATVVGVEGAYFLNRYIGIGGRMRIVSRKVKNWEDFTQNPIIGFMLSAPQLNGFVDNYTLHVMSDHLSEFSMSGGVYFNYPLSSRVALGAKLLAGRSYLHGVDINAEVAGHQRDIDITVEQENGKRVLTYEVLGNASNNGKEYRAVWDYLNVEGSRAINLGTGVSITFAHKSMIAWKIFADYDFTRRNYTIRHMPTAFIREAARSLTFDGQPVTDVDQFFQPNVYTQKKNISNVVIGGAFVITL</sequence>
<dbReference type="Pfam" id="PF01569">
    <property type="entry name" value="PAP2"/>
    <property type="match status" value="1"/>
</dbReference>
<evidence type="ECO:0000259" key="1">
    <source>
        <dbReference type="SMART" id="SM00014"/>
    </source>
</evidence>
<protein>
    <submittedName>
        <fullName evidence="2">Phosphatase PAP2 family protein</fullName>
    </submittedName>
</protein>
<reference evidence="2 3" key="1">
    <citation type="submission" date="2021-01" db="EMBL/GenBank/DDBJ databases">
        <title>Prevotella A2931 sp. nov.</title>
        <authorList>
            <person name="Buhl M."/>
            <person name="Oberhettinger P."/>
        </authorList>
    </citation>
    <scope>NUCLEOTIDE SEQUENCE [LARGE SCALE GENOMIC DNA]</scope>
    <source>
        <strain evidence="2 3">A2931</strain>
    </source>
</reference>
<gene>
    <name evidence="2" type="ORF">JHU38_04165</name>
</gene>
<name>A0ABS3M480_9BACT</name>
<dbReference type="EMBL" id="JAERMS010000007">
    <property type="protein sequence ID" value="MBO1362978.1"/>
    <property type="molecule type" value="Genomic_DNA"/>
</dbReference>
<dbReference type="SUPFAM" id="SSF48317">
    <property type="entry name" value="Acid phosphatase/Vanadium-dependent haloperoxidase"/>
    <property type="match status" value="1"/>
</dbReference>
<dbReference type="CDD" id="cd03394">
    <property type="entry name" value="PAP2_like_5"/>
    <property type="match status" value="1"/>
</dbReference>
<dbReference type="Gene3D" id="1.20.144.10">
    <property type="entry name" value="Phosphatidic acid phosphatase type 2/haloperoxidase"/>
    <property type="match status" value="1"/>
</dbReference>
<dbReference type="PANTHER" id="PTHR14969">
    <property type="entry name" value="SPHINGOSINE-1-PHOSPHATE PHOSPHOHYDROLASE"/>
    <property type="match status" value="1"/>
</dbReference>
<evidence type="ECO:0000313" key="3">
    <source>
        <dbReference type="Proteomes" id="UP000664265"/>
    </source>
</evidence>
<accession>A0ABS3M480</accession>
<comment type="caution">
    <text evidence="2">The sequence shown here is derived from an EMBL/GenBank/DDBJ whole genome shotgun (WGS) entry which is preliminary data.</text>
</comment>